<dbReference type="PANTHER" id="PTHR22642">
    <property type="entry name" value="IMIDAZOLONEPROPIONASE"/>
    <property type="match status" value="1"/>
</dbReference>
<organism evidence="1 2">
    <name type="scientific">Entotheonella factor</name>
    <dbReference type="NCBI Taxonomy" id="1429438"/>
    <lineage>
        <taxon>Bacteria</taxon>
        <taxon>Pseudomonadati</taxon>
        <taxon>Nitrospinota/Tectimicrobiota group</taxon>
        <taxon>Candidatus Tectimicrobiota</taxon>
        <taxon>Candidatus Entotheonellia</taxon>
        <taxon>Candidatus Entotheonellales</taxon>
        <taxon>Candidatus Entotheonellaceae</taxon>
        <taxon>Candidatus Entotheonella</taxon>
    </lineage>
</organism>
<dbReference type="Gene3D" id="2.30.40.10">
    <property type="entry name" value="Urease, subunit C, domain 1"/>
    <property type="match status" value="1"/>
</dbReference>
<reference evidence="1 2" key="1">
    <citation type="journal article" date="2014" name="Nature">
        <title>An environmental bacterial taxon with a large and distinct metabolic repertoire.</title>
        <authorList>
            <person name="Wilson M.C."/>
            <person name="Mori T."/>
            <person name="Ruckert C."/>
            <person name="Uria A.R."/>
            <person name="Helf M.J."/>
            <person name="Takada K."/>
            <person name="Gernert C."/>
            <person name="Steffens U.A."/>
            <person name="Heycke N."/>
            <person name="Schmitt S."/>
            <person name="Rinke C."/>
            <person name="Helfrich E.J."/>
            <person name="Brachmann A.O."/>
            <person name="Gurgui C."/>
            <person name="Wakimoto T."/>
            <person name="Kracht M."/>
            <person name="Crusemann M."/>
            <person name="Hentschel U."/>
            <person name="Abe I."/>
            <person name="Matsunaga S."/>
            <person name="Kalinowski J."/>
            <person name="Takeyama H."/>
            <person name="Piel J."/>
        </authorList>
    </citation>
    <scope>NUCLEOTIDE SEQUENCE [LARGE SCALE GENOMIC DNA]</scope>
    <source>
        <strain evidence="2">TSY1</strain>
    </source>
</reference>
<accession>W4LG67</accession>
<protein>
    <recommendedName>
        <fullName evidence="3">Amidohydrolase-related domain-containing protein</fullName>
    </recommendedName>
</protein>
<comment type="caution">
    <text evidence="1">The sequence shown here is derived from an EMBL/GenBank/DDBJ whole genome shotgun (WGS) entry which is preliminary data.</text>
</comment>
<dbReference type="HOGENOM" id="CLU_2179030_0_0_7"/>
<dbReference type="Proteomes" id="UP000019141">
    <property type="component" value="Unassembled WGS sequence"/>
</dbReference>
<evidence type="ECO:0008006" key="3">
    <source>
        <dbReference type="Google" id="ProtNLM"/>
    </source>
</evidence>
<proteinExistence type="predicted"/>
<name>W4LG67_ENTF1</name>
<dbReference type="SUPFAM" id="SSF51338">
    <property type="entry name" value="Composite domain of metallo-dependent hydrolases"/>
    <property type="match status" value="1"/>
</dbReference>
<dbReference type="GO" id="GO:0016810">
    <property type="term" value="F:hydrolase activity, acting on carbon-nitrogen (but not peptide) bonds"/>
    <property type="evidence" value="ECO:0007669"/>
    <property type="project" value="InterPro"/>
</dbReference>
<evidence type="ECO:0000313" key="2">
    <source>
        <dbReference type="Proteomes" id="UP000019141"/>
    </source>
</evidence>
<dbReference type="InterPro" id="IPR011059">
    <property type="entry name" value="Metal-dep_hydrolase_composite"/>
</dbReference>
<evidence type="ECO:0000313" key="1">
    <source>
        <dbReference type="EMBL" id="ETW96879.1"/>
    </source>
</evidence>
<sequence length="109" mass="12560">MLETAHRETDVSQLKVFTARRVRTMDAGRPTAEAIAIKDGRIVSVGTLDRMRPWLEREPYEIDDTFRDKVILPGFIDPHTHFRMPGRKHGPRRYGITSLTELDHGRPVP</sequence>
<dbReference type="EMBL" id="AZHW01000731">
    <property type="protein sequence ID" value="ETW96879.1"/>
    <property type="molecule type" value="Genomic_DNA"/>
</dbReference>
<dbReference type="AlphaFoldDB" id="W4LG67"/>
<keyword evidence="2" id="KW-1185">Reference proteome</keyword>
<dbReference type="PANTHER" id="PTHR22642:SF2">
    <property type="entry name" value="PROTEIN LONG AFTER FAR-RED 3"/>
    <property type="match status" value="1"/>
</dbReference>
<gene>
    <name evidence="1" type="ORF">ETSY1_24835</name>
</gene>